<sequence>MFQIIFVFESALLDISTWIQGTPSIENLFSDSSKNLSLRSKYIISAIEALRARGRIQKLHILVDFDENGYLLQIFSKPCEDRPTLFLEIIQRHNHQMRFLLFCSLVLLSTGSRLFRGWIISPTDAIQEPAVGEDNEYPTMEESTLRPVLEPPLIKRGIDPLSLPRLLKEPPLKRTDLKRDSSIYPSSSVQLVPRIPLREPPLKRHQISIDDLAEYLSSQPKKLSFYPVSEQHRITVREPPLKRGSVFPMSIRVPLKEPPLKRTVSQRTSADPILMSRCIRFTSDPVELNRILEV</sequence>
<dbReference type="PANTHER" id="PTHR11959:SF1">
    <property type="entry name" value="4-HYDROXYPHENYLPYRUVATE DIOXYGENASE"/>
    <property type="match status" value="1"/>
</dbReference>
<dbReference type="PANTHER" id="PTHR11959">
    <property type="entry name" value="4-HYDROXYPHENYLPYRUVATE DIOXYGENASE"/>
    <property type="match status" value="1"/>
</dbReference>
<evidence type="ECO:0000256" key="3">
    <source>
        <dbReference type="ARBA" id="ARBA00022878"/>
    </source>
</evidence>
<dbReference type="GO" id="GO:0003868">
    <property type="term" value="F:4-hydroxyphenylpyruvate dioxygenase activity"/>
    <property type="evidence" value="ECO:0007669"/>
    <property type="project" value="UniProtKB-EC"/>
</dbReference>
<dbReference type="SUPFAM" id="SSF54593">
    <property type="entry name" value="Glyoxalase/Bleomycin resistance protein/Dihydroxybiphenyl dioxygenase"/>
    <property type="match status" value="1"/>
</dbReference>
<keyword evidence="3" id="KW-0828">Tyrosine catabolism</keyword>
<dbReference type="Proteomes" id="UP000095283">
    <property type="component" value="Unplaced"/>
</dbReference>
<keyword evidence="5" id="KW-1185">Reference proteome</keyword>
<evidence type="ECO:0000256" key="4">
    <source>
        <dbReference type="ARBA" id="ARBA00023232"/>
    </source>
</evidence>
<dbReference type="InterPro" id="IPR005956">
    <property type="entry name" value="4OHPhenylPyrv_dOase"/>
</dbReference>
<dbReference type="InterPro" id="IPR029068">
    <property type="entry name" value="Glyas_Bleomycin-R_OHBP_Dase"/>
</dbReference>
<reference evidence="6" key="1">
    <citation type="submission" date="2016-11" db="UniProtKB">
        <authorList>
            <consortium name="WormBaseParasite"/>
        </authorList>
    </citation>
    <scope>IDENTIFICATION</scope>
</reference>
<accession>A0A1I7XST6</accession>
<dbReference type="GO" id="GO:0006559">
    <property type="term" value="P:L-phenylalanine catabolic process"/>
    <property type="evidence" value="ECO:0007669"/>
    <property type="project" value="UniProtKB-KW"/>
</dbReference>
<dbReference type="GO" id="GO:0006572">
    <property type="term" value="P:L-tyrosine catabolic process"/>
    <property type="evidence" value="ECO:0007669"/>
    <property type="project" value="UniProtKB-KW"/>
</dbReference>
<proteinExistence type="predicted"/>
<protein>
    <recommendedName>
        <fullName evidence="2">4-hydroxyphenylpyruvate dioxygenase</fullName>
        <ecNumber evidence="2">1.13.11.27</ecNumber>
    </recommendedName>
</protein>
<organism evidence="5 6">
    <name type="scientific">Heterorhabditis bacteriophora</name>
    <name type="common">Entomopathogenic nematode worm</name>
    <dbReference type="NCBI Taxonomy" id="37862"/>
    <lineage>
        <taxon>Eukaryota</taxon>
        <taxon>Metazoa</taxon>
        <taxon>Ecdysozoa</taxon>
        <taxon>Nematoda</taxon>
        <taxon>Chromadorea</taxon>
        <taxon>Rhabditida</taxon>
        <taxon>Rhabditina</taxon>
        <taxon>Rhabditomorpha</taxon>
        <taxon>Strongyloidea</taxon>
        <taxon>Heterorhabditidae</taxon>
        <taxon>Heterorhabditis</taxon>
    </lineage>
</organism>
<dbReference type="WBParaSite" id="Hba_20595">
    <property type="protein sequence ID" value="Hba_20595"/>
    <property type="gene ID" value="Hba_20595"/>
</dbReference>
<dbReference type="GO" id="GO:0000139">
    <property type="term" value="C:Golgi membrane"/>
    <property type="evidence" value="ECO:0007669"/>
    <property type="project" value="TreeGrafter"/>
</dbReference>
<keyword evidence="4" id="KW-0585">Phenylalanine catabolism</keyword>
<comment type="pathway">
    <text evidence="1">Amino-acid degradation; L-phenylalanine degradation; acetoacetate and fumarate from L-phenylalanine: step 3/6.</text>
</comment>
<evidence type="ECO:0000313" key="5">
    <source>
        <dbReference type="Proteomes" id="UP000095283"/>
    </source>
</evidence>
<dbReference type="AlphaFoldDB" id="A0A1I7XST6"/>
<evidence type="ECO:0000256" key="1">
    <source>
        <dbReference type="ARBA" id="ARBA00005162"/>
    </source>
</evidence>
<name>A0A1I7XST6_HETBA</name>
<dbReference type="Gene3D" id="3.10.180.10">
    <property type="entry name" value="2,3-Dihydroxybiphenyl 1,2-Dioxygenase, domain 1"/>
    <property type="match status" value="1"/>
</dbReference>
<dbReference type="GO" id="GO:0005789">
    <property type="term" value="C:endoplasmic reticulum membrane"/>
    <property type="evidence" value="ECO:0007669"/>
    <property type="project" value="TreeGrafter"/>
</dbReference>
<evidence type="ECO:0000256" key="2">
    <source>
        <dbReference type="ARBA" id="ARBA00013222"/>
    </source>
</evidence>
<dbReference type="EC" id="1.13.11.27" evidence="2"/>
<evidence type="ECO:0000313" key="6">
    <source>
        <dbReference type="WBParaSite" id="Hba_20595"/>
    </source>
</evidence>